<dbReference type="SUPFAM" id="SSF142433">
    <property type="entry name" value="CinA-like"/>
    <property type="match status" value="1"/>
</dbReference>
<sequence length="162" mass="17466">MKEETIENITKLLIEKKMNLAFAESATAGALCARFSLMDDAGSFLKGGIACYDACLKQNLLDVDEALLKKYTPESMEVTKAITLGLGKLIPADIHIGVTGLTCPGGSETAEKPVGTMFIYAVHGGEHIFSERMNFSGSQEEIVSGTIARCAELLEDYLLKLN</sequence>
<dbReference type="NCBIfam" id="TIGR00199">
    <property type="entry name" value="PncC_domain"/>
    <property type="match status" value="1"/>
</dbReference>
<keyword evidence="3" id="KW-1185">Reference proteome</keyword>
<dbReference type="Pfam" id="PF02464">
    <property type="entry name" value="CinA"/>
    <property type="match status" value="1"/>
</dbReference>
<evidence type="ECO:0000313" key="3">
    <source>
        <dbReference type="Proteomes" id="UP000594759"/>
    </source>
</evidence>
<gene>
    <name evidence="2" type="ORF">IZT61_18475</name>
</gene>
<organism evidence="2 3">
    <name type="scientific">Pedobacter endophyticus</name>
    <dbReference type="NCBI Taxonomy" id="2789740"/>
    <lineage>
        <taxon>Bacteria</taxon>
        <taxon>Pseudomonadati</taxon>
        <taxon>Bacteroidota</taxon>
        <taxon>Sphingobacteriia</taxon>
        <taxon>Sphingobacteriales</taxon>
        <taxon>Sphingobacteriaceae</taxon>
        <taxon>Pedobacter</taxon>
    </lineage>
</organism>
<dbReference type="Proteomes" id="UP000594759">
    <property type="component" value="Chromosome"/>
</dbReference>
<evidence type="ECO:0000259" key="1">
    <source>
        <dbReference type="Pfam" id="PF02464"/>
    </source>
</evidence>
<dbReference type="RefSeq" id="WP_196098500.1">
    <property type="nucleotide sequence ID" value="NZ_CP064939.1"/>
</dbReference>
<dbReference type="EMBL" id="CP064939">
    <property type="protein sequence ID" value="QPH39025.1"/>
    <property type="molecule type" value="Genomic_DNA"/>
</dbReference>
<accession>A0A7S9KY83</accession>
<protein>
    <submittedName>
        <fullName evidence="2">CinA family protein</fullName>
    </submittedName>
</protein>
<evidence type="ECO:0000313" key="2">
    <source>
        <dbReference type="EMBL" id="QPH39025.1"/>
    </source>
</evidence>
<dbReference type="InterPro" id="IPR036653">
    <property type="entry name" value="CinA-like_C"/>
</dbReference>
<dbReference type="Gene3D" id="3.90.950.20">
    <property type="entry name" value="CinA-like"/>
    <property type="match status" value="1"/>
</dbReference>
<feature type="domain" description="CinA C-terminal" evidence="1">
    <location>
        <begin position="4"/>
        <end position="157"/>
    </location>
</feature>
<dbReference type="AlphaFoldDB" id="A0A7S9KY83"/>
<name>A0A7S9KY83_9SPHI</name>
<dbReference type="KEGG" id="pex:IZT61_18475"/>
<dbReference type="InterPro" id="IPR008136">
    <property type="entry name" value="CinA_C"/>
</dbReference>
<reference evidence="2 3" key="1">
    <citation type="submission" date="2020-11" db="EMBL/GenBank/DDBJ databases">
        <title>Pedobacter endophytica, an endophytic bacteria isolated form Carex pumila.</title>
        <authorList>
            <person name="Peng Y."/>
            <person name="Jiang L."/>
            <person name="Lee J."/>
        </authorList>
    </citation>
    <scope>NUCLEOTIDE SEQUENCE [LARGE SCALE GENOMIC DNA]</scope>
    <source>
        <strain evidence="2 3">JBR3-12</strain>
    </source>
</reference>
<proteinExistence type="predicted"/>